<feature type="chain" id="PRO_5002749294" evidence="1">
    <location>
        <begin position="24"/>
        <end position="204"/>
    </location>
</feature>
<protein>
    <submittedName>
        <fullName evidence="2">Ectomycorrhiza-regulated small secreted protein</fullName>
    </submittedName>
</protein>
<dbReference type="HOGENOM" id="CLU_1343471_0_0_1"/>
<sequence length="204" mass="22426">MLLSNAFLVISLTLSASLESGSAYSLFRRTSSFFPRDWEPEICNPDFEGSALSVVGNHGEWGAESIEPGSHIIGTSTRGAEIANADFHFTLTHNGETPRRYVIQDVDHADLVVGIVNNKLQLQNLNISDPTQIWSVQCEFCDSGFAGEDAYLAAYDCTISSPTTEECVELGLNKTQPLTLVPCSRRDEKQLFQFWTANATARGE</sequence>
<dbReference type="OrthoDB" id="2920504at2759"/>
<keyword evidence="3" id="KW-1185">Reference proteome</keyword>
<dbReference type="Proteomes" id="UP000001194">
    <property type="component" value="Unassembled WGS sequence"/>
</dbReference>
<dbReference type="AlphaFoldDB" id="B0DJI3"/>
<feature type="signal peptide" evidence="1">
    <location>
        <begin position="1"/>
        <end position="23"/>
    </location>
</feature>
<organism evidence="3">
    <name type="scientific">Laccaria bicolor (strain S238N-H82 / ATCC MYA-4686)</name>
    <name type="common">Bicoloured deceiver</name>
    <name type="synonym">Laccaria laccata var. bicolor</name>
    <dbReference type="NCBI Taxonomy" id="486041"/>
    <lineage>
        <taxon>Eukaryota</taxon>
        <taxon>Fungi</taxon>
        <taxon>Dikarya</taxon>
        <taxon>Basidiomycota</taxon>
        <taxon>Agaricomycotina</taxon>
        <taxon>Agaricomycetes</taxon>
        <taxon>Agaricomycetidae</taxon>
        <taxon>Agaricales</taxon>
        <taxon>Agaricineae</taxon>
        <taxon>Hydnangiaceae</taxon>
        <taxon>Laccaria</taxon>
    </lineage>
</organism>
<name>B0DJI3_LACBS</name>
<reference evidence="2 3" key="1">
    <citation type="journal article" date="2008" name="Nature">
        <title>The genome of Laccaria bicolor provides insights into mycorrhizal symbiosis.</title>
        <authorList>
            <person name="Martin F."/>
            <person name="Aerts A."/>
            <person name="Ahren D."/>
            <person name="Brun A."/>
            <person name="Danchin E.G.J."/>
            <person name="Duchaussoy F."/>
            <person name="Gibon J."/>
            <person name="Kohler A."/>
            <person name="Lindquist E."/>
            <person name="Pereda V."/>
            <person name="Salamov A."/>
            <person name="Shapiro H.J."/>
            <person name="Wuyts J."/>
            <person name="Blaudez D."/>
            <person name="Buee M."/>
            <person name="Brokstein P."/>
            <person name="Canbaeck B."/>
            <person name="Cohen D."/>
            <person name="Courty P.E."/>
            <person name="Coutinho P.M."/>
            <person name="Delaruelle C."/>
            <person name="Detter J.C."/>
            <person name="Deveau A."/>
            <person name="DiFazio S."/>
            <person name="Duplessis S."/>
            <person name="Fraissinet-Tachet L."/>
            <person name="Lucic E."/>
            <person name="Frey-Klett P."/>
            <person name="Fourrey C."/>
            <person name="Feussner I."/>
            <person name="Gay G."/>
            <person name="Grimwood J."/>
            <person name="Hoegger P.J."/>
            <person name="Jain P."/>
            <person name="Kilaru S."/>
            <person name="Labbe J."/>
            <person name="Lin Y.C."/>
            <person name="Legue V."/>
            <person name="Le Tacon F."/>
            <person name="Marmeisse R."/>
            <person name="Melayah D."/>
            <person name="Montanini B."/>
            <person name="Muratet M."/>
            <person name="Nehls U."/>
            <person name="Niculita-Hirzel H."/>
            <person name="Oudot-Le Secq M.P."/>
            <person name="Peter M."/>
            <person name="Quesneville H."/>
            <person name="Rajashekar B."/>
            <person name="Reich M."/>
            <person name="Rouhier N."/>
            <person name="Schmutz J."/>
            <person name="Yin T."/>
            <person name="Chalot M."/>
            <person name="Henrissat B."/>
            <person name="Kuees U."/>
            <person name="Lucas S."/>
            <person name="Van de Peer Y."/>
            <person name="Podila G.K."/>
            <person name="Polle A."/>
            <person name="Pukkila P.J."/>
            <person name="Richardson P.M."/>
            <person name="Rouze P."/>
            <person name="Sanders I.R."/>
            <person name="Stajich J.E."/>
            <person name="Tunlid A."/>
            <person name="Tuskan G."/>
            <person name="Grigoriev I.V."/>
        </authorList>
    </citation>
    <scope>NUCLEOTIDE SEQUENCE [LARGE SCALE GENOMIC DNA]</scope>
    <source>
        <strain evidence="3">S238N-H82 / ATCC MYA-4686</strain>
    </source>
</reference>
<evidence type="ECO:0000256" key="1">
    <source>
        <dbReference type="SAM" id="SignalP"/>
    </source>
</evidence>
<dbReference type="InParanoid" id="B0DJI3"/>
<dbReference type="KEGG" id="lbc:LACBIDRAFT_303456"/>
<proteinExistence type="predicted"/>
<dbReference type="EMBL" id="DS547114">
    <property type="protein sequence ID" value="EDR05213.1"/>
    <property type="molecule type" value="Genomic_DNA"/>
</dbReference>
<dbReference type="GeneID" id="6079764"/>
<keyword evidence="1" id="KW-0732">Signal</keyword>
<accession>B0DJI3</accession>
<evidence type="ECO:0000313" key="3">
    <source>
        <dbReference type="Proteomes" id="UP000001194"/>
    </source>
</evidence>
<gene>
    <name evidence="2" type="primary">MISSP22.4</name>
    <name evidence="2" type="ORF">LACBIDRAFT_303456</name>
</gene>
<dbReference type="RefSeq" id="XP_001884178.1">
    <property type="nucleotide sequence ID" value="XM_001884143.1"/>
</dbReference>
<evidence type="ECO:0000313" key="2">
    <source>
        <dbReference type="EMBL" id="EDR05213.1"/>
    </source>
</evidence>